<protein>
    <submittedName>
        <fullName evidence="2">Uncharacterized protein</fullName>
    </submittedName>
</protein>
<name>A0AAV3RCB6_LITER</name>
<dbReference type="Proteomes" id="UP001454036">
    <property type="component" value="Unassembled WGS sequence"/>
</dbReference>
<feature type="region of interest" description="Disordered" evidence="1">
    <location>
        <begin position="136"/>
        <end position="165"/>
    </location>
</feature>
<comment type="caution">
    <text evidence="2">The sequence shown here is derived from an EMBL/GenBank/DDBJ whole genome shotgun (WGS) entry which is preliminary data.</text>
</comment>
<feature type="region of interest" description="Disordered" evidence="1">
    <location>
        <begin position="1"/>
        <end position="25"/>
    </location>
</feature>
<evidence type="ECO:0000313" key="2">
    <source>
        <dbReference type="EMBL" id="GAA0172981.1"/>
    </source>
</evidence>
<gene>
    <name evidence="2" type="ORF">LIER_26695</name>
</gene>
<accession>A0AAV3RCB6</accession>
<feature type="compositionally biased region" description="Polar residues" evidence="1">
    <location>
        <begin position="61"/>
        <end position="71"/>
    </location>
</feature>
<proteinExistence type="predicted"/>
<keyword evidence="3" id="KW-1185">Reference proteome</keyword>
<evidence type="ECO:0000313" key="3">
    <source>
        <dbReference type="Proteomes" id="UP001454036"/>
    </source>
</evidence>
<dbReference type="EMBL" id="BAABME010008390">
    <property type="protein sequence ID" value="GAA0172981.1"/>
    <property type="molecule type" value="Genomic_DNA"/>
</dbReference>
<feature type="region of interest" description="Disordered" evidence="1">
    <location>
        <begin position="112"/>
        <end position="131"/>
    </location>
</feature>
<reference evidence="2 3" key="1">
    <citation type="submission" date="2024-01" db="EMBL/GenBank/DDBJ databases">
        <title>The complete chloroplast genome sequence of Lithospermum erythrorhizon: insights into the phylogenetic relationship among Boraginaceae species and the maternal lineages of purple gromwells.</title>
        <authorList>
            <person name="Okada T."/>
            <person name="Watanabe K."/>
        </authorList>
    </citation>
    <scope>NUCLEOTIDE SEQUENCE [LARGE SCALE GENOMIC DNA]</scope>
</reference>
<organism evidence="2 3">
    <name type="scientific">Lithospermum erythrorhizon</name>
    <name type="common">Purple gromwell</name>
    <name type="synonym">Lithospermum officinale var. erythrorhizon</name>
    <dbReference type="NCBI Taxonomy" id="34254"/>
    <lineage>
        <taxon>Eukaryota</taxon>
        <taxon>Viridiplantae</taxon>
        <taxon>Streptophyta</taxon>
        <taxon>Embryophyta</taxon>
        <taxon>Tracheophyta</taxon>
        <taxon>Spermatophyta</taxon>
        <taxon>Magnoliopsida</taxon>
        <taxon>eudicotyledons</taxon>
        <taxon>Gunneridae</taxon>
        <taxon>Pentapetalae</taxon>
        <taxon>asterids</taxon>
        <taxon>lamiids</taxon>
        <taxon>Boraginales</taxon>
        <taxon>Boraginaceae</taxon>
        <taxon>Boraginoideae</taxon>
        <taxon>Lithospermeae</taxon>
        <taxon>Lithospermum</taxon>
    </lineage>
</organism>
<sequence>MSTQGSSVQTANMYSSQEGYPSSQEQVNVMNGYNPRMRNDPYSNTYNPGWKNHPNFAWKNNEGQPQGQMFNKPTEEPKDERIDQLLQAFQQHATTSSSAIRKLEIQIGQLAEAQQKPEPGKFPSQPEQAKAMMNMRSGKLLDTGSHGDKKVVNTEEEIRKRKEKE</sequence>
<feature type="compositionally biased region" description="Basic and acidic residues" evidence="1">
    <location>
        <begin position="145"/>
        <end position="165"/>
    </location>
</feature>
<evidence type="ECO:0000256" key="1">
    <source>
        <dbReference type="SAM" id="MobiDB-lite"/>
    </source>
</evidence>
<dbReference type="AlphaFoldDB" id="A0AAV3RCB6"/>
<feature type="region of interest" description="Disordered" evidence="1">
    <location>
        <begin position="53"/>
        <end position="78"/>
    </location>
</feature>